<protein>
    <recommendedName>
        <fullName evidence="1">DUF5872 domain-containing protein</fullName>
    </recommendedName>
</protein>
<sequence length="116" mass="13903">MNEPMDRTLYNKVKREANQKYKTHGAYKSGWIVKTYKERGGRYKGNKTTKGLTAWFKEDWRNVASNKQYPVYRPFKKINKDTPLTIYEISPTHLKSQIKEKQKIKSRKLKPFFKKV</sequence>
<feature type="domain" description="DUF5872" evidence="1">
    <location>
        <begin position="4"/>
        <end position="108"/>
    </location>
</feature>
<name>A0A6C0JWT6_9ZZZZ</name>
<dbReference type="InterPro" id="IPR043803">
    <property type="entry name" value="DUF5872"/>
</dbReference>
<dbReference type="AlphaFoldDB" id="A0A6C0JWT6"/>
<reference evidence="2" key="1">
    <citation type="journal article" date="2020" name="Nature">
        <title>Giant virus diversity and host interactions through global metagenomics.</title>
        <authorList>
            <person name="Schulz F."/>
            <person name="Roux S."/>
            <person name="Paez-Espino D."/>
            <person name="Jungbluth S."/>
            <person name="Walsh D.A."/>
            <person name="Denef V.J."/>
            <person name="McMahon K.D."/>
            <person name="Konstantinidis K.T."/>
            <person name="Eloe-Fadrosh E.A."/>
            <person name="Kyrpides N.C."/>
            <person name="Woyke T."/>
        </authorList>
    </citation>
    <scope>NUCLEOTIDE SEQUENCE</scope>
    <source>
        <strain evidence="2">GVMAG-S-1074260-58</strain>
    </source>
</reference>
<dbReference type="EMBL" id="MN740705">
    <property type="protein sequence ID" value="QHU09170.1"/>
    <property type="molecule type" value="Genomic_DNA"/>
</dbReference>
<evidence type="ECO:0000259" key="1">
    <source>
        <dbReference type="Pfam" id="PF19197"/>
    </source>
</evidence>
<evidence type="ECO:0000313" key="2">
    <source>
        <dbReference type="EMBL" id="QHU09170.1"/>
    </source>
</evidence>
<organism evidence="2">
    <name type="scientific">viral metagenome</name>
    <dbReference type="NCBI Taxonomy" id="1070528"/>
    <lineage>
        <taxon>unclassified sequences</taxon>
        <taxon>metagenomes</taxon>
        <taxon>organismal metagenomes</taxon>
    </lineage>
</organism>
<accession>A0A6C0JWT6</accession>
<proteinExistence type="predicted"/>
<dbReference type="Pfam" id="PF19197">
    <property type="entry name" value="DUF5872"/>
    <property type="match status" value="1"/>
</dbReference>